<feature type="coiled-coil region" evidence="1">
    <location>
        <begin position="193"/>
        <end position="220"/>
    </location>
</feature>
<feature type="transmembrane region" description="Helical" evidence="2">
    <location>
        <begin position="49"/>
        <end position="68"/>
    </location>
</feature>
<evidence type="ECO:0000313" key="4">
    <source>
        <dbReference type="EMBL" id="NSX53938.1"/>
    </source>
</evidence>
<evidence type="ECO:0000256" key="1">
    <source>
        <dbReference type="SAM" id="Coils"/>
    </source>
</evidence>
<keyword evidence="2" id="KW-0472">Membrane</keyword>
<dbReference type="RefSeq" id="WP_174135466.1">
    <property type="nucleotide sequence ID" value="NZ_JABUFE010000002.1"/>
</dbReference>
<evidence type="ECO:0000259" key="3">
    <source>
        <dbReference type="Pfam" id="PF09835"/>
    </source>
</evidence>
<dbReference type="PANTHER" id="PTHR40547:SF1">
    <property type="entry name" value="SLL0298 PROTEIN"/>
    <property type="match status" value="1"/>
</dbReference>
<keyword evidence="1" id="KW-0175">Coiled coil</keyword>
<feature type="domain" description="DUF2062" evidence="3">
    <location>
        <begin position="27"/>
        <end position="192"/>
    </location>
</feature>
<reference evidence="4 5" key="1">
    <citation type="submission" date="2020-06" db="EMBL/GenBank/DDBJ databases">
        <title>Sulfitobacter algicola sp. nov., isolated from green algae.</title>
        <authorList>
            <person name="Wang C."/>
        </authorList>
    </citation>
    <scope>NUCLEOTIDE SEQUENCE [LARGE SCALE GENOMIC DNA]</scope>
    <source>
        <strain evidence="4 5">1151</strain>
    </source>
</reference>
<keyword evidence="5" id="KW-1185">Reference proteome</keyword>
<comment type="caution">
    <text evidence="4">The sequence shown here is derived from an EMBL/GenBank/DDBJ whole genome shotgun (WGS) entry which is preliminary data.</text>
</comment>
<accession>A0ABX2IUR6</accession>
<evidence type="ECO:0000256" key="2">
    <source>
        <dbReference type="SAM" id="Phobius"/>
    </source>
</evidence>
<evidence type="ECO:0000313" key="5">
    <source>
        <dbReference type="Proteomes" id="UP000777935"/>
    </source>
</evidence>
<dbReference type="EMBL" id="JABUFE010000002">
    <property type="protein sequence ID" value="NSX53938.1"/>
    <property type="molecule type" value="Genomic_DNA"/>
</dbReference>
<gene>
    <name evidence="4" type="ORF">HRQ87_03895</name>
</gene>
<dbReference type="InterPro" id="IPR018639">
    <property type="entry name" value="DUF2062"/>
</dbReference>
<feature type="transmembrane region" description="Helical" evidence="2">
    <location>
        <begin position="80"/>
        <end position="103"/>
    </location>
</feature>
<sequence>MVFKRRDRRSIFKILREFVYPRGGWGRAFVYVKHRLRRLPDTPEKIARGIWAGVFTTFTPFYGVHFIVAGTTAIFMRGNILAALLATFFGNPLTYVPIGIISLNTGYLLLGKEPKTDVDRSLGGKFVDAGNDLWHNFLAIFTDRTADWSGLTVFYTDIFYPYLIGGLIPGMLAGYIAYFISVPLIRAYQNRRKGRIKAKLANLREKAARKAAEKEQAAKNPPR</sequence>
<keyword evidence="2" id="KW-0812">Transmembrane</keyword>
<name>A0ABX2IUR6_9RHOB</name>
<feature type="transmembrane region" description="Helical" evidence="2">
    <location>
        <begin position="159"/>
        <end position="185"/>
    </location>
</feature>
<proteinExistence type="predicted"/>
<dbReference type="Pfam" id="PF09835">
    <property type="entry name" value="DUF2062"/>
    <property type="match status" value="1"/>
</dbReference>
<keyword evidence="2" id="KW-1133">Transmembrane helix</keyword>
<dbReference type="PANTHER" id="PTHR40547">
    <property type="entry name" value="SLL0298 PROTEIN"/>
    <property type="match status" value="1"/>
</dbReference>
<organism evidence="4 5">
    <name type="scientific">Parasulfitobacter algicola</name>
    <dbReference type="NCBI Taxonomy" id="2614809"/>
    <lineage>
        <taxon>Bacteria</taxon>
        <taxon>Pseudomonadati</taxon>
        <taxon>Pseudomonadota</taxon>
        <taxon>Alphaproteobacteria</taxon>
        <taxon>Rhodobacterales</taxon>
        <taxon>Roseobacteraceae</taxon>
        <taxon>Parasulfitobacter</taxon>
    </lineage>
</organism>
<dbReference type="Proteomes" id="UP000777935">
    <property type="component" value="Unassembled WGS sequence"/>
</dbReference>
<protein>
    <submittedName>
        <fullName evidence="4">DUF2062 domain-containing protein</fullName>
    </submittedName>
</protein>